<dbReference type="SUPFAM" id="SSF53328">
    <property type="entry name" value="Formyltransferase"/>
    <property type="match status" value="1"/>
</dbReference>
<dbReference type="EMBL" id="WJIE01000005">
    <property type="protein sequence ID" value="MRG94124.1"/>
    <property type="molecule type" value="Genomic_DNA"/>
</dbReference>
<feature type="site" description="Raises pKa of active site His" evidence="4">
    <location>
        <position position="146"/>
    </location>
</feature>
<reference evidence="6 7" key="1">
    <citation type="submission" date="2019-10" db="EMBL/GenBank/DDBJ databases">
        <title>A soil myxobacterium in the family Polyangiaceae.</title>
        <authorList>
            <person name="Li Y."/>
            <person name="Wang J."/>
        </authorList>
    </citation>
    <scope>NUCLEOTIDE SEQUENCE [LARGE SCALE GENOMIC DNA]</scope>
    <source>
        <strain evidence="6 7">DSM 14734</strain>
    </source>
</reference>
<comment type="pathway">
    <text evidence="1 4">Purine metabolism; IMP biosynthesis via de novo pathway; N(2)-formyl-N(1)-(5-phospho-D-ribosyl)glycinamide from N(1)-(5-phospho-D-ribosyl)glycinamide (10-formyl THF route): step 1/1.</text>
</comment>
<feature type="domain" description="Formyl transferase N-terminal" evidence="5">
    <location>
        <begin position="7"/>
        <end position="183"/>
    </location>
</feature>
<feature type="binding site" evidence="4">
    <location>
        <begin position="91"/>
        <end position="94"/>
    </location>
    <ligand>
        <name>(6R)-10-formyltetrahydrofolate</name>
        <dbReference type="ChEBI" id="CHEBI:195366"/>
    </ligand>
</feature>
<dbReference type="GO" id="GO:0006189">
    <property type="term" value="P:'de novo' IMP biosynthetic process"/>
    <property type="evidence" value="ECO:0007669"/>
    <property type="project" value="UniProtKB-UniRule"/>
</dbReference>
<keyword evidence="3 4" id="KW-0658">Purine biosynthesis</keyword>
<dbReference type="GO" id="GO:0005829">
    <property type="term" value="C:cytosol"/>
    <property type="evidence" value="ECO:0007669"/>
    <property type="project" value="TreeGrafter"/>
</dbReference>
<name>A0A6N7PVM8_9BACT</name>
<keyword evidence="7" id="KW-1185">Reference proteome</keyword>
<keyword evidence="2 4" id="KW-0808">Transferase</keyword>
<evidence type="ECO:0000256" key="1">
    <source>
        <dbReference type="ARBA" id="ARBA00005054"/>
    </source>
</evidence>
<comment type="catalytic activity">
    <reaction evidence="4">
        <text>N(1)-(5-phospho-beta-D-ribosyl)glycinamide + (6R)-10-formyltetrahydrofolate = N(2)-formyl-N(1)-(5-phospho-beta-D-ribosyl)glycinamide + (6S)-5,6,7,8-tetrahydrofolate + H(+)</text>
        <dbReference type="Rhea" id="RHEA:15053"/>
        <dbReference type="ChEBI" id="CHEBI:15378"/>
        <dbReference type="ChEBI" id="CHEBI:57453"/>
        <dbReference type="ChEBI" id="CHEBI:143788"/>
        <dbReference type="ChEBI" id="CHEBI:147286"/>
        <dbReference type="ChEBI" id="CHEBI:195366"/>
        <dbReference type="EC" id="2.1.2.2"/>
    </reaction>
</comment>
<evidence type="ECO:0000259" key="5">
    <source>
        <dbReference type="Pfam" id="PF00551"/>
    </source>
</evidence>
<dbReference type="NCBIfam" id="TIGR00639">
    <property type="entry name" value="PurN"/>
    <property type="match status" value="1"/>
</dbReference>
<dbReference type="Pfam" id="PF00551">
    <property type="entry name" value="Formyl_trans_N"/>
    <property type="match status" value="1"/>
</dbReference>
<accession>A0A6N7PVM8</accession>
<dbReference type="Proteomes" id="UP000440224">
    <property type="component" value="Unassembled WGS sequence"/>
</dbReference>
<dbReference type="RefSeq" id="WP_153820946.1">
    <property type="nucleotide sequence ID" value="NZ_WJIE01000005.1"/>
</dbReference>
<feature type="binding site" evidence="4">
    <location>
        <position position="108"/>
    </location>
    <ligand>
        <name>(6R)-10-formyltetrahydrofolate</name>
        <dbReference type="ChEBI" id="CHEBI:195366"/>
    </ligand>
</feature>
<dbReference type="Gene3D" id="3.40.50.170">
    <property type="entry name" value="Formyl transferase, N-terminal domain"/>
    <property type="match status" value="1"/>
</dbReference>
<dbReference type="PANTHER" id="PTHR43369:SF2">
    <property type="entry name" value="PHOSPHORIBOSYLGLYCINAMIDE FORMYLTRANSFERASE"/>
    <property type="match status" value="1"/>
</dbReference>
<organism evidence="6 7">
    <name type="scientific">Polyangium spumosum</name>
    <dbReference type="NCBI Taxonomy" id="889282"/>
    <lineage>
        <taxon>Bacteria</taxon>
        <taxon>Pseudomonadati</taxon>
        <taxon>Myxococcota</taxon>
        <taxon>Polyangia</taxon>
        <taxon>Polyangiales</taxon>
        <taxon>Polyangiaceae</taxon>
        <taxon>Polyangium</taxon>
    </lineage>
</organism>
<evidence type="ECO:0000256" key="2">
    <source>
        <dbReference type="ARBA" id="ARBA00022679"/>
    </source>
</evidence>
<proteinExistence type="inferred from homology"/>
<dbReference type="InterPro" id="IPR036477">
    <property type="entry name" value="Formyl_transf_N_sf"/>
</dbReference>
<comment type="similarity">
    <text evidence="4">Belongs to the GART family.</text>
</comment>
<comment type="function">
    <text evidence="4">Catalyzes the transfer of a formyl group from 10-formyltetrahydrofolate to 5-phospho-ribosyl-glycinamide (GAR), producing 5-phospho-ribosyl-N-formylglycinamide (FGAR) and tetrahydrofolate.</text>
</comment>
<dbReference type="HAMAP" id="MF_01930">
    <property type="entry name" value="PurN"/>
    <property type="match status" value="1"/>
</dbReference>
<dbReference type="PANTHER" id="PTHR43369">
    <property type="entry name" value="PHOSPHORIBOSYLGLYCINAMIDE FORMYLTRANSFERASE"/>
    <property type="match status" value="1"/>
</dbReference>
<sequence>MTLDLGVLISGRGSNLQAILDAIAAGKLDARVRLVISNRPGAPGLRRAEEAGAPTAVISHKDHPDRASFDAALVTALQQAGVTWVVLAGFMRIVTSVLLDAFPGRVINIHPSLLPAFPGVSAQGQALAHGVRITGCTVHLVDAGTDTGPILAQAAVPVLPDDTEERLSARILAREHELLVHVLSAIAAEKFAVRPSATPSGPSRVELVGVPSALGVVVDD</sequence>
<feature type="binding site" evidence="4">
    <location>
        <begin position="13"/>
        <end position="15"/>
    </location>
    <ligand>
        <name>N(1)-(5-phospho-beta-D-ribosyl)glycinamide</name>
        <dbReference type="ChEBI" id="CHEBI:143788"/>
    </ligand>
</feature>
<dbReference type="EC" id="2.1.2.2" evidence="4"/>
<evidence type="ECO:0000256" key="3">
    <source>
        <dbReference type="ARBA" id="ARBA00022755"/>
    </source>
</evidence>
<evidence type="ECO:0000313" key="6">
    <source>
        <dbReference type="EMBL" id="MRG94124.1"/>
    </source>
</evidence>
<dbReference type="UniPathway" id="UPA00074">
    <property type="reaction ID" value="UER00126"/>
</dbReference>
<dbReference type="OrthoDB" id="9806170at2"/>
<gene>
    <name evidence="4" type="primary">purN</name>
    <name evidence="6" type="ORF">GF068_19685</name>
</gene>
<comment type="caution">
    <text evidence="6">The sequence shown here is derived from an EMBL/GenBank/DDBJ whole genome shotgun (WGS) entry which is preliminary data.</text>
</comment>
<feature type="binding site" evidence="4">
    <location>
        <position position="66"/>
    </location>
    <ligand>
        <name>(6R)-10-formyltetrahydrofolate</name>
        <dbReference type="ChEBI" id="CHEBI:195366"/>
    </ligand>
</feature>
<dbReference type="InterPro" id="IPR002376">
    <property type="entry name" value="Formyl_transf_N"/>
</dbReference>
<dbReference type="GO" id="GO:0004644">
    <property type="term" value="F:phosphoribosylglycinamide formyltransferase activity"/>
    <property type="evidence" value="ECO:0007669"/>
    <property type="project" value="UniProtKB-UniRule"/>
</dbReference>
<evidence type="ECO:0000256" key="4">
    <source>
        <dbReference type="HAMAP-Rule" id="MF_01930"/>
    </source>
</evidence>
<evidence type="ECO:0000313" key="7">
    <source>
        <dbReference type="Proteomes" id="UP000440224"/>
    </source>
</evidence>
<dbReference type="CDD" id="cd08645">
    <property type="entry name" value="FMT_core_GART"/>
    <property type="match status" value="1"/>
</dbReference>
<feature type="active site" description="Proton donor" evidence="4">
    <location>
        <position position="110"/>
    </location>
</feature>
<dbReference type="AlphaFoldDB" id="A0A6N7PVM8"/>
<protein>
    <recommendedName>
        <fullName evidence="4">Phosphoribosylglycinamide formyltransferase</fullName>
        <ecNumber evidence="4">2.1.2.2</ecNumber>
    </recommendedName>
    <alternativeName>
        <fullName evidence="4">5'-phosphoribosylglycinamide transformylase</fullName>
    </alternativeName>
    <alternativeName>
        <fullName evidence="4">GAR transformylase</fullName>
        <shortName evidence="4">GART</shortName>
    </alternativeName>
</protein>
<dbReference type="InterPro" id="IPR004607">
    <property type="entry name" value="GART"/>
</dbReference>